<dbReference type="CDD" id="cd16914">
    <property type="entry name" value="EcfT"/>
    <property type="match status" value="1"/>
</dbReference>
<evidence type="ECO:0000313" key="7">
    <source>
        <dbReference type="Proteomes" id="UP000292886"/>
    </source>
</evidence>
<dbReference type="InterPro" id="IPR003339">
    <property type="entry name" value="ABC/ECF_trnsptr_transmembrane"/>
</dbReference>
<evidence type="ECO:0000256" key="4">
    <source>
        <dbReference type="ARBA" id="ARBA00023136"/>
    </source>
</evidence>
<keyword evidence="3 5" id="KW-1133">Transmembrane helix</keyword>
<protein>
    <submittedName>
        <fullName evidence="6">Energy-coupling factor transporter transmembrane protein EcfT</fullName>
    </submittedName>
</protein>
<sequence length="274" mass="31189">MFNVLGYIDRQSPIHQLSGATKLLGFLGFTIIGMVSYDTRFLILLSVVALIILKVSQIKWSEISFLVKFIGAFTIFNLLMVYVFAPHYGVQLYHSSHVLLGSGRYSLTAEQMFYELNMLIKYFLTVPLALTFLLTTNPSEFAAGLNRIGVSYKVAYAVALTLRYIPDVQNDFQRISFAQQARGYEISKKGKLITRIKGATQILIPLIFSSLERIESISKAMELRRFGANKKRTWYMRQVFQRADIIALIGVAAMFIIGIVLVVINHSRFWNPFM</sequence>
<evidence type="ECO:0000256" key="5">
    <source>
        <dbReference type="SAM" id="Phobius"/>
    </source>
</evidence>
<evidence type="ECO:0000256" key="2">
    <source>
        <dbReference type="ARBA" id="ARBA00022692"/>
    </source>
</evidence>
<proteinExistence type="predicted"/>
<dbReference type="KEGG" id="wei:EQG49_02870"/>
<dbReference type="GO" id="GO:0005886">
    <property type="term" value="C:plasma membrane"/>
    <property type="evidence" value="ECO:0007669"/>
    <property type="project" value="TreeGrafter"/>
</dbReference>
<feature type="transmembrane region" description="Helical" evidence="5">
    <location>
        <begin position="26"/>
        <end position="53"/>
    </location>
</feature>
<dbReference type="PANTHER" id="PTHR33514:SF1">
    <property type="entry name" value="ABC TRANSPORTER PERMEASE"/>
    <property type="match status" value="1"/>
</dbReference>
<evidence type="ECO:0000313" key="6">
    <source>
        <dbReference type="EMBL" id="QBO35471.1"/>
    </source>
</evidence>
<keyword evidence="4 5" id="KW-0472">Membrane</keyword>
<reference evidence="7" key="1">
    <citation type="submission" date="2019-03" db="EMBL/GenBank/DDBJ databases">
        <title>Weissella sp. 26KH-42 Genome sequencing.</title>
        <authorList>
            <person name="Heo J."/>
            <person name="Kim S.-J."/>
            <person name="Kim J.-S."/>
            <person name="Hong S.-B."/>
            <person name="Kwon S.-W."/>
        </authorList>
    </citation>
    <scope>NUCLEOTIDE SEQUENCE [LARGE SCALE GENOMIC DNA]</scope>
    <source>
        <strain evidence="7">26KH-42</strain>
    </source>
</reference>
<keyword evidence="7" id="KW-1185">Reference proteome</keyword>
<name>A0A4P6YS45_9LACO</name>
<feature type="transmembrane region" description="Helical" evidence="5">
    <location>
        <begin position="65"/>
        <end position="85"/>
    </location>
</feature>
<gene>
    <name evidence="6" type="ORF">EQG49_02870</name>
</gene>
<evidence type="ECO:0000256" key="3">
    <source>
        <dbReference type="ARBA" id="ARBA00022989"/>
    </source>
</evidence>
<organism evidence="6 7">
    <name type="scientific">Periweissella cryptocerci</name>
    <dbReference type="NCBI Taxonomy" id="2506420"/>
    <lineage>
        <taxon>Bacteria</taxon>
        <taxon>Bacillati</taxon>
        <taxon>Bacillota</taxon>
        <taxon>Bacilli</taxon>
        <taxon>Lactobacillales</taxon>
        <taxon>Lactobacillaceae</taxon>
        <taxon>Periweissella</taxon>
    </lineage>
</organism>
<keyword evidence="2 5" id="KW-0812">Transmembrane</keyword>
<dbReference type="EMBL" id="CP037940">
    <property type="protein sequence ID" value="QBO35471.1"/>
    <property type="molecule type" value="Genomic_DNA"/>
</dbReference>
<dbReference type="PANTHER" id="PTHR33514">
    <property type="entry name" value="PROTEIN ABCI12, CHLOROPLASTIC"/>
    <property type="match status" value="1"/>
</dbReference>
<dbReference type="OrthoDB" id="8635523at2"/>
<feature type="transmembrane region" description="Helical" evidence="5">
    <location>
        <begin position="119"/>
        <end position="137"/>
    </location>
</feature>
<dbReference type="Proteomes" id="UP000292886">
    <property type="component" value="Chromosome"/>
</dbReference>
<feature type="transmembrane region" description="Helical" evidence="5">
    <location>
        <begin position="245"/>
        <end position="264"/>
    </location>
</feature>
<dbReference type="AlphaFoldDB" id="A0A4P6YS45"/>
<comment type="subcellular location">
    <subcellularLocation>
        <location evidence="1">Membrane</location>
        <topology evidence="1">Multi-pass membrane protein</topology>
    </subcellularLocation>
</comment>
<accession>A0A4P6YS45</accession>
<dbReference type="Pfam" id="PF02361">
    <property type="entry name" value="CbiQ"/>
    <property type="match status" value="1"/>
</dbReference>
<dbReference type="RefSeq" id="WP_133362551.1">
    <property type="nucleotide sequence ID" value="NZ_CP037940.1"/>
</dbReference>
<evidence type="ECO:0000256" key="1">
    <source>
        <dbReference type="ARBA" id="ARBA00004141"/>
    </source>
</evidence>